<evidence type="ECO:0000256" key="7">
    <source>
        <dbReference type="ARBA" id="ARBA00022833"/>
    </source>
</evidence>
<dbReference type="GO" id="GO:0000775">
    <property type="term" value="C:chromosome, centromeric region"/>
    <property type="evidence" value="ECO:0007669"/>
    <property type="project" value="UniProtKB-SubCell"/>
</dbReference>
<evidence type="ECO:0000256" key="2">
    <source>
        <dbReference type="ARBA" id="ARBA00004584"/>
    </source>
</evidence>
<keyword evidence="7" id="KW-0862">Zinc</keyword>
<proteinExistence type="inferred from homology"/>
<evidence type="ECO:0000313" key="9">
    <source>
        <dbReference type="EMBL" id="NXI39328.1"/>
    </source>
</evidence>
<evidence type="ECO:0000256" key="3">
    <source>
        <dbReference type="ARBA" id="ARBA00006672"/>
    </source>
</evidence>
<dbReference type="OrthoDB" id="2196114at2759"/>
<feature type="non-terminal residue" evidence="9">
    <location>
        <position position="90"/>
    </location>
</feature>
<organism evidence="9 10">
    <name type="scientific">Galbula dea</name>
    <dbReference type="NCBI Taxonomy" id="1109041"/>
    <lineage>
        <taxon>Eukaryota</taxon>
        <taxon>Metazoa</taxon>
        <taxon>Chordata</taxon>
        <taxon>Craniata</taxon>
        <taxon>Vertebrata</taxon>
        <taxon>Euteleostomi</taxon>
        <taxon>Archelosauria</taxon>
        <taxon>Archosauria</taxon>
        <taxon>Dinosauria</taxon>
        <taxon>Saurischia</taxon>
        <taxon>Theropoda</taxon>
        <taxon>Coelurosauria</taxon>
        <taxon>Aves</taxon>
        <taxon>Neognathae</taxon>
        <taxon>Neoaves</taxon>
        <taxon>Telluraves</taxon>
        <taxon>Coraciimorphae</taxon>
        <taxon>Piciformes</taxon>
        <taxon>Galbulidae</taxon>
        <taxon>Galbula</taxon>
    </lineage>
</organism>
<evidence type="ECO:0000313" key="10">
    <source>
        <dbReference type="Proteomes" id="UP000566440"/>
    </source>
</evidence>
<evidence type="ECO:0000256" key="5">
    <source>
        <dbReference type="ARBA" id="ARBA00022776"/>
    </source>
</evidence>
<dbReference type="InterPro" id="IPR001370">
    <property type="entry name" value="BIR_rpt"/>
</dbReference>
<comment type="caution">
    <text evidence="9">The sequence shown here is derived from an EMBL/GenBank/DDBJ whole genome shotgun (WGS) entry which is preliminary data.</text>
</comment>
<name>A0A7K9STV8_9PICI</name>
<dbReference type="CDD" id="cd00022">
    <property type="entry name" value="BIR"/>
    <property type="match status" value="1"/>
</dbReference>
<protein>
    <submittedName>
        <fullName evidence="9">BIR51 protein</fullName>
    </submittedName>
</protein>
<dbReference type="EMBL" id="VWZX01004346">
    <property type="protein sequence ID" value="NXI39328.1"/>
    <property type="molecule type" value="Genomic_DNA"/>
</dbReference>
<accession>A0A7K9STV8</accession>
<dbReference type="InterPro" id="IPR051190">
    <property type="entry name" value="Baculoviral_IAP"/>
</dbReference>
<keyword evidence="8" id="KW-0137">Centromere</keyword>
<evidence type="ECO:0000256" key="1">
    <source>
        <dbReference type="ARBA" id="ARBA00004186"/>
    </source>
</evidence>
<dbReference type="AlphaFoldDB" id="A0A7K9STV8"/>
<dbReference type="GO" id="GO:0007059">
    <property type="term" value="P:chromosome segregation"/>
    <property type="evidence" value="ECO:0007669"/>
    <property type="project" value="UniProtKB-KW"/>
</dbReference>
<evidence type="ECO:0000256" key="6">
    <source>
        <dbReference type="ARBA" id="ARBA00022829"/>
    </source>
</evidence>
<keyword evidence="5" id="KW-0132">Cell division</keyword>
<dbReference type="PANTHER" id="PTHR46771">
    <property type="entry name" value="DETERIN"/>
    <property type="match status" value="1"/>
</dbReference>
<dbReference type="SUPFAM" id="SSF57924">
    <property type="entry name" value="Inhibitor of apoptosis (IAP) repeat"/>
    <property type="match status" value="1"/>
</dbReference>
<comment type="subcellular location">
    <subcellularLocation>
        <location evidence="2">Chromosome</location>
        <location evidence="2">Centromere</location>
    </subcellularLocation>
    <subcellularLocation>
        <location evidence="1">Cytoplasm</location>
        <location evidence="1">Cytoskeleton</location>
        <location evidence="1">Spindle</location>
    </subcellularLocation>
</comment>
<evidence type="ECO:0000256" key="8">
    <source>
        <dbReference type="ARBA" id="ARBA00023328"/>
    </source>
</evidence>
<sequence>DMYEYKKRLETFTDWPFKDNCKCTPENMAKAGFVHCSNVSETVTAKCFFCLTEPEGWEANDDPWEVHAKHPSCGFLSLTKHFDDLTMEEY</sequence>
<dbReference type="PANTHER" id="PTHR46771:SF2">
    <property type="entry name" value="BACULOVIRAL IAP REPEAT-CONTAINING PROTEIN 5.1"/>
    <property type="match status" value="1"/>
</dbReference>
<keyword evidence="4" id="KW-0479">Metal-binding</keyword>
<gene>
    <name evidence="9" type="primary">Birc5.1</name>
    <name evidence="9" type="ORF">GALDEA_R01054</name>
</gene>
<evidence type="ECO:0000256" key="4">
    <source>
        <dbReference type="ARBA" id="ARBA00022723"/>
    </source>
</evidence>
<dbReference type="Proteomes" id="UP000566440">
    <property type="component" value="Unassembled WGS sequence"/>
</dbReference>
<dbReference type="PROSITE" id="PS50143">
    <property type="entry name" value="BIR_REPEAT_2"/>
    <property type="match status" value="1"/>
</dbReference>
<comment type="similarity">
    <text evidence="3">Belongs to the IAP family.</text>
</comment>
<reference evidence="9 10" key="1">
    <citation type="submission" date="2019-09" db="EMBL/GenBank/DDBJ databases">
        <title>Bird 10,000 Genomes (B10K) Project - Family phase.</title>
        <authorList>
            <person name="Zhang G."/>
        </authorList>
    </citation>
    <scope>NUCLEOTIDE SEQUENCE [LARGE SCALE GENOMIC DNA]</scope>
    <source>
        <strain evidence="9">B10K-DU-001-62</strain>
        <tissue evidence="9">Muscle</tissue>
    </source>
</reference>
<feature type="non-terminal residue" evidence="9">
    <location>
        <position position="1"/>
    </location>
</feature>
<dbReference type="Pfam" id="PF00653">
    <property type="entry name" value="BIR"/>
    <property type="match status" value="1"/>
</dbReference>
<keyword evidence="5" id="KW-0131">Cell cycle</keyword>
<dbReference type="GO" id="GO:0046872">
    <property type="term" value="F:metal ion binding"/>
    <property type="evidence" value="ECO:0007669"/>
    <property type="project" value="UniProtKB-KW"/>
</dbReference>
<keyword evidence="6" id="KW-0159">Chromosome partition</keyword>
<dbReference type="SMART" id="SM00238">
    <property type="entry name" value="BIR"/>
    <property type="match status" value="1"/>
</dbReference>
<dbReference type="GO" id="GO:0005819">
    <property type="term" value="C:spindle"/>
    <property type="evidence" value="ECO:0007669"/>
    <property type="project" value="UniProtKB-SubCell"/>
</dbReference>
<dbReference type="Gene3D" id="1.10.1170.10">
    <property type="entry name" value="Inhibitor Of Apoptosis Protein (2mihbC-IAP-1), Chain A"/>
    <property type="match status" value="1"/>
</dbReference>
<keyword evidence="10" id="KW-1185">Reference proteome</keyword>
<keyword evidence="5" id="KW-0498">Mitosis</keyword>